<reference evidence="2" key="1">
    <citation type="submission" date="2023-04" db="EMBL/GenBank/DDBJ databases">
        <title>Phytophthora fragariaefolia NBRC 109709.</title>
        <authorList>
            <person name="Ichikawa N."/>
            <person name="Sato H."/>
            <person name="Tonouchi N."/>
        </authorList>
    </citation>
    <scope>NUCLEOTIDE SEQUENCE</scope>
    <source>
        <strain evidence="2">NBRC 109709</strain>
    </source>
</reference>
<keyword evidence="3" id="KW-1185">Reference proteome</keyword>
<feature type="region of interest" description="Disordered" evidence="1">
    <location>
        <begin position="1"/>
        <end position="105"/>
    </location>
</feature>
<dbReference type="AlphaFoldDB" id="A0A9W6TK68"/>
<gene>
    <name evidence="2" type="ORF">Pfra01_000032200</name>
</gene>
<name>A0A9W6TK68_9STRA</name>
<evidence type="ECO:0000313" key="3">
    <source>
        <dbReference type="Proteomes" id="UP001165121"/>
    </source>
</evidence>
<evidence type="ECO:0000256" key="1">
    <source>
        <dbReference type="SAM" id="MobiDB-lite"/>
    </source>
</evidence>
<evidence type="ECO:0000313" key="2">
    <source>
        <dbReference type="EMBL" id="GMF15161.1"/>
    </source>
</evidence>
<dbReference type="Proteomes" id="UP001165121">
    <property type="component" value="Unassembled WGS sequence"/>
</dbReference>
<feature type="compositionally biased region" description="Low complexity" evidence="1">
    <location>
        <begin position="13"/>
        <end position="91"/>
    </location>
</feature>
<comment type="caution">
    <text evidence="2">The sequence shown here is derived from an EMBL/GenBank/DDBJ whole genome shotgun (WGS) entry which is preliminary data.</text>
</comment>
<proteinExistence type="predicted"/>
<protein>
    <submittedName>
        <fullName evidence="2">Unnamed protein product</fullName>
    </submittedName>
</protein>
<accession>A0A9W6TK68</accession>
<organism evidence="2 3">
    <name type="scientific">Phytophthora fragariaefolia</name>
    <dbReference type="NCBI Taxonomy" id="1490495"/>
    <lineage>
        <taxon>Eukaryota</taxon>
        <taxon>Sar</taxon>
        <taxon>Stramenopiles</taxon>
        <taxon>Oomycota</taxon>
        <taxon>Peronosporomycetes</taxon>
        <taxon>Peronosporales</taxon>
        <taxon>Peronosporaceae</taxon>
        <taxon>Phytophthora</taxon>
    </lineage>
</organism>
<dbReference type="EMBL" id="BSXT01000026">
    <property type="protein sequence ID" value="GMF15161.1"/>
    <property type="molecule type" value="Genomic_DNA"/>
</dbReference>
<sequence>MAPTVTSPGTGGRSPSRPPRAGAAEASAPRSSSTASTGDASGGASESSLTPTGTALTPTLGAAPRSAAYAPEATPGVSSADSQSLSSVSGSGASGGGTGAAADAPVKGRGLARCPWGIPLLLFPMGKHRGHHHRWCRSHGPAGARVHPEHFLALARLVVDLNRRPPLRTDFELDQRLEAAGSLSDLDHADAARQLVATNIALEQISEAAAVFEQRCCRLDKSLADTYKLIRQDRENFKAGITTYATQLRQLRRYLEQSERHSSVSGGTGSASTSTMPAAFATFLEALGALQLVIPAPPATSGSS</sequence>